<comment type="caution">
    <text evidence="1">The sequence shown here is derived from an EMBL/GenBank/DDBJ whole genome shotgun (WGS) entry which is preliminary data.</text>
</comment>
<gene>
    <name evidence="1" type="ORF">P775_08000</name>
</gene>
<keyword evidence="2" id="KW-1185">Reference proteome</keyword>
<organism evidence="1 2">
    <name type="scientific">Puniceibacterium antarcticum</name>
    <dbReference type="NCBI Taxonomy" id="1206336"/>
    <lineage>
        <taxon>Bacteria</taxon>
        <taxon>Pseudomonadati</taxon>
        <taxon>Pseudomonadota</taxon>
        <taxon>Alphaproteobacteria</taxon>
        <taxon>Rhodobacterales</taxon>
        <taxon>Paracoccaceae</taxon>
        <taxon>Puniceibacterium</taxon>
    </lineage>
</organism>
<sequence>MPVGAEAAIMAQITPNGSFSVTDLITEAQRELDLRRQFYWSRVRAGKMRQAEADKRIALMQAIVKRLTVTAAL</sequence>
<proteinExistence type="predicted"/>
<accession>A0A2G8RGT9</accession>
<dbReference type="EMBL" id="AWWI01000059">
    <property type="protein sequence ID" value="PIL20759.1"/>
    <property type="molecule type" value="Genomic_DNA"/>
</dbReference>
<protein>
    <submittedName>
        <fullName evidence="1">Uncharacterized protein</fullName>
    </submittedName>
</protein>
<dbReference type="AlphaFoldDB" id="A0A2G8RGT9"/>
<name>A0A2G8RGT9_9RHOB</name>
<reference evidence="1 2" key="1">
    <citation type="submission" date="2013-09" db="EMBL/GenBank/DDBJ databases">
        <title>Genome sequencing of Phaeobacter antarcticus sp. nov. SM1211.</title>
        <authorList>
            <person name="Zhang X.-Y."/>
            <person name="Liu C."/>
            <person name="Chen X.-L."/>
            <person name="Xie B.-B."/>
            <person name="Qin Q.-L."/>
            <person name="Rong J.-C."/>
            <person name="Zhang Y.-Z."/>
        </authorList>
    </citation>
    <scope>NUCLEOTIDE SEQUENCE [LARGE SCALE GENOMIC DNA]</scope>
    <source>
        <strain evidence="1 2">SM1211</strain>
    </source>
</reference>
<evidence type="ECO:0000313" key="2">
    <source>
        <dbReference type="Proteomes" id="UP000231259"/>
    </source>
</evidence>
<dbReference type="Proteomes" id="UP000231259">
    <property type="component" value="Unassembled WGS sequence"/>
</dbReference>
<evidence type="ECO:0000313" key="1">
    <source>
        <dbReference type="EMBL" id="PIL20759.1"/>
    </source>
</evidence>